<dbReference type="PANTHER" id="PTHR12991:SF10">
    <property type="entry name" value="GATOR COMPLEX PROTEIN NPRL2"/>
    <property type="match status" value="1"/>
</dbReference>
<keyword evidence="4" id="KW-1185">Reference proteome</keyword>
<feature type="compositionally biased region" description="Acidic residues" evidence="2">
    <location>
        <begin position="157"/>
        <end position="167"/>
    </location>
</feature>
<comment type="similarity">
    <text evidence="1">Belongs to the NPR2 family.</text>
</comment>
<evidence type="ECO:0000313" key="4">
    <source>
        <dbReference type="Proteomes" id="UP000023152"/>
    </source>
</evidence>
<dbReference type="GO" id="GO:0010508">
    <property type="term" value="P:positive regulation of autophagy"/>
    <property type="evidence" value="ECO:0007669"/>
    <property type="project" value="TreeGrafter"/>
</dbReference>
<dbReference type="Proteomes" id="UP000023152">
    <property type="component" value="Unassembled WGS sequence"/>
</dbReference>
<dbReference type="GO" id="GO:1990130">
    <property type="term" value="C:GATOR1 complex"/>
    <property type="evidence" value="ECO:0007669"/>
    <property type="project" value="TreeGrafter"/>
</dbReference>
<gene>
    <name evidence="3" type="ORF">RFI_26132</name>
</gene>
<accession>X6MBI9</accession>
<dbReference type="OrthoDB" id="338854at2759"/>
<organism evidence="3 4">
    <name type="scientific">Reticulomyxa filosa</name>
    <dbReference type="NCBI Taxonomy" id="46433"/>
    <lineage>
        <taxon>Eukaryota</taxon>
        <taxon>Sar</taxon>
        <taxon>Rhizaria</taxon>
        <taxon>Retaria</taxon>
        <taxon>Foraminifera</taxon>
        <taxon>Monothalamids</taxon>
        <taxon>Reticulomyxidae</taxon>
        <taxon>Reticulomyxa</taxon>
    </lineage>
</organism>
<dbReference type="GO" id="GO:1904262">
    <property type="term" value="P:negative regulation of TORC1 signaling"/>
    <property type="evidence" value="ECO:0007669"/>
    <property type="project" value="TreeGrafter"/>
</dbReference>
<comment type="caution">
    <text evidence="3">The sequence shown here is derived from an EMBL/GenBank/DDBJ whole genome shotgun (WGS) entry which is preliminary data.</text>
</comment>
<dbReference type="GO" id="GO:0005774">
    <property type="term" value="C:vacuolar membrane"/>
    <property type="evidence" value="ECO:0007669"/>
    <property type="project" value="TreeGrafter"/>
</dbReference>
<dbReference type="GO" id="GO:0005096">
    <property type="term" value="F:GTPase activator activity"/>
    <property type="evidence" value="ECO:0007669"/>
    <property type="project" value="TreeGrafter"/>
</dbReference>
<evidence type="ECO:0000313" key="3">
    <source>
        <dbReference type="EMBL" id="ETO11244.1"/>
    </source>
</evidence>
<dbReference type="AlphaFoldDB" id="X6MBI9"/>
<reference evidence="3 4" key="1">
    <citation type="journal article" date="2013" name="Curr. Biol.">
        <title>The Genome of the Foraminiferan Reticulomyxa filosa.</title>
        <authorList>
            <person name="Glockner G."/>
            <person name="Hulsmann N."/>
            <person name="Schleicher M."/>
            <person name="Noegel A.A."/>
            <person name="Eichinger L."/>
            <person name="Gallinger C."/>
            <person name="Pawlowski J."/>
            <person name="Sierra R."/>
            <person name="Euteneuer U."/>
            <person name="Pillet L."/>
            <person name="Moustafa A."/>
            <person name="Platzer M."/>
            <person name="Groth M."/>
            <person name="Szafranski K."/>
            <person name="Schliwa M."/>
        </authorList>
    </citation>
    <scope>NUCLEOTIDE SEQUENCE [LARGE SCALE GENOMIC DNA]</scope>
</reference>
<name>X6MBI9_RETFI</name>
<protein>
    <submittedName>
        <fullName evidence="3">Uncharacterized protein</fullName>
    </submittedName>
</protein>
<dbReference type="Pfam" id="PF06218">
    <property type="entry name" value="NPR2"/>
    <property type="match status" value="1"/>
</dbReference>
<proteinExistence type="inferred from homology"/>
<dbReference type="InterPro" id="IPR009348">
    <property type="entry name" value="NPR2-like"/>
</dbReference>
<feature type="compositionally biased region" description="Low complexity" evidence="2">
    <location>
        <begin position="1"/>
        <end position="10"/>
    </location>
</feature>
<sequence>MHNNNNNNNNNHHHHNNNANNNSNTGAKGVGGHSTNSCTNIGINGSGNYGIGMDNRWDICMQALICHINGINHVSKIAELLHADMHLLKELLKQLIYYKIIVLIDSFQFSNRYMCTQQTCKILHDKHIQKSLLSFVWIKNHPRKTPSHNHSGNTNESDNEKEEEEEEEDYEMMDLDSIISSIYLLYCCFNKDKTCKDIILYLQNEKEDRYQSSSIVQDVQNFRDGQNSKSQHQMLRSLLQRVDFRKLVIFGMVNHLLRRVYGFPILASSTSLNSGDVANKNDDQFLFCDESLPIPQWKYHKQEKSLHDSHSNLKKLHKESESKNASGELFYPTTDMILTQSTQIPLKSPFKKKWAQISSLDLKKKMKIDNLIDDDNNNDQEVAKIDEILKLCNGAHCFDEICCRFRMSLQELMNILQYRNVVVLYQ</sequence>
<evidence type="ECO:0000256" key="1">
    <source>
        <dbReference type="ARBA" id="ARBA00008433"/>
    </source>
</evidence>
<feature type="region of interest" description="Disordered" evidence="2">
    <location>
        <begin position="144"/>
        <end position="167"/>
    </location>
</feature>
<feature type="region of interest" description="Disordered" evidence="2">
    <location>
        <begin position="1"/>
        <end position="31"/>
    </location>
</feature>
<dbReference type="PANTHER" id="PTHR12991">
    <property type="entry name" value="NITROGEN PERMEASE REGULATOR 2/TUMOR SUPPRESSOR CANDIDATE 4"/>
    <property type="match status" value="1"/>
</dbReference>
<evidence type="ECO:0000256" key="2">
    <source>
        <dbReference type="SAM" id="MobiDB-lite"/>
    </source>
</evidence>
<dbReference type="EMBL" id="ASPP01022615">
    <property type="protein sequence ID" value="ETO11244.1"/>
    <property type="molecule type" value="Genomic_DNA"/>
</dbReference>